<keyword evidence="1" id="KW-0747">Spliceosome</keyword>
<accession>A0AAU9SBF7</accession>
<dbReference type="PANTHER" id="PTHR12111">
    <property type="entry name" value="SPLICING FACTOR YJU2"/>
    <property type="match status" value="1"/>
</dbReference>
<proteinExistence type="inferred from homology"/>
<comment type="similarity">
    <text evidence="1">Belongs to the CWC16 family. YJU2 subfamily.</text>
</comment>
<feature type="compositionally biased region" description="Polar residues" evidence="2">
    <location>
        <begin position="227"/>
        <end position="236"/>
    </location>
</feature>
<keyword evidence="1" id="KW-0479">Metal-binding</keyword>
<dbReference type="HAMAP" id="MF_03226">
    <property type="entry name" value="YJU2"/>
    <property type="match status" value="1"/>
</dbReference>
<feature type="region of interest" description="Disordered" evidence="2">
    <location>
        <begin position="106"/>
        <end position="126"/>
    </location>
</feature>
<keyword evidence="1" id="KW-0539">Nucleus</keyword>
<sequence>MGERKGSNKYYPPDFDPKKIPRIRKPKNHQTKVRNMLPDSIRCNTCGNYISQGTKFNCRKEEVIGETYLGLKISRFYFKCTKCCAELIMKTDPQNSGYVVESGATRTYDQHEEEEQAEESGDALSSLEKRTLVSKREIEVMAALDEMKSMKARRMSVSIDSLLEGLSRRNKDDEEEAKEEDAVLIKSIRFGKQRRIDEEETDDKKRRMEEIDEKKKPKAKRLACGKSPSQISSVRIKTSKKEKTTSMGLASLCHNYGTDEED</sequence>
<feature type="binding site" evidence="1">
    <location>
        <position position="43"/>
    </location>
    <ligand>
        <name>Zn(2+)</name>
        <dbReference type="ChEBI" id="CHEBI:29105"/>
    </ligand>
</feature>
<keyword evidence="1" id="KW-0508">mRNA splicing</keyword>
<dbReference type="Proteomes" id="UP000836841">
    <property type="component" value="Chromosome 4"/>
</dbReference>
<organism evidence="3 4">
    <name type="scientific">Thlaspi arvense</name>
    <name type="common">Field penny-cress</name>
    <dbReference type="NCBI Taxonomy" id="13288"/>
    <lineage>
        <taxon>Eukaryota</taxon>
        <taxon>Viridiplantae</taxon>
        <taxon>Streptophyta</taxon>
        <taxon>Embryophyta</taxon>
        <taxon>Tracheophyta</taxon>
        <taxon>Spermatophyta</taxon>
        <taxon>Magnoliopsida</taxon>
        <taxon>eudicotyledons</taxon>
        <taxon>Gunneridae</taxon>
        <taxon>Pentapetalae</taxon>
        <taxon>rosids</taxon>
        <taxon>malvids</taxon>
        <taxon>Brassicales</taxon>
        <taxon>Brassicaceae</taxon>
        <taxon>Thlaspideae</taxon>
        <taxon>Thlaspi</taxon>
    </lineage>
</organism>
<feature type="region of interest" description="Disordered" evidence="2">
    <location>
        <begin position="1"/>
        <end position="21"/>
    </location>
</feature>
<evidence type="ECO:0000313" key="4">
    <source>
        <dbReference type="Proteomes" id="UP000836841"/>
    </source>
</evidence>
<dbReference type="GO" id="GO:0046872">
    <property type="term" value="F:metal ion binding"/>
    <property type="evidence" value="ECO:0007669"/>
    <property type="project" value="UniProtKB-KW"/>
</dbReference>
<comment type="function">
    <text evidence="1">Part of the spliceosome which catalyzes two sequential transesterification reactions, first the excision of the non-coding intron from pre-mRNA and then the ligation of the coding exons to form the mature mRNA. Plays a role in stabilizing the structure of the spliceosome catalytic core and docking of the branch helix into the active site, producing 5'-exon and lariat intron-3'-intermediates.</text>
</comment>
<evidence type="ECO:0000256" key="1">
    <source>
        <dbReference type="HAMAP-Rule" id="MF_03226"/>
    </source>
</evidence>
<dbReference type="GO" id="GO:0000349">
    <property type="term" value="P:generation of catalytic spliceosome for first transesterification step"/>
    <property type="evidence" value="ECO:0007669"/>
    <property type="project" value="UniProtKB-UniRule"/>
</dbReference>
<evidence type="ECO:0000256" key="2">
    <source>
        <dbReference type="SAM" id="MobiDB-lite"/>
    </source>
</evidence>
<dbReference type="GO" id="GO:0071006">
    <property type="term" value="C:U2-type catalytic step 1 spliceosome"/>
    <property type="evidence" value="ECO:0007669"/>
    <property type="project" value="UniProtKB-UniRule"/>
</dbReference>
<feature type="region of interest" description="Disordered" evidence="2">
    <location>
        <begin position="194"/>
        <end position="245"/>
    </location>
</feature>
<keyword evidence="1" id="KW-0507">mRNA processing</keyword>
<name>A0AAU9SBF7_THLAR</name>
<feature type="binding site" evidence="1">
    <location>
        <position position="83"/>
    </location>
    <ligand>
        <name>Zn(2+)</name>
        <dbReference type="ChEBI" id="CHEBI:29105"/>
    </ligand>
</feature>
<dbReference type="Pfam" id="PF04502">
    <property type="entry name" value="Saf4_Yju2"/>
    <property type="match status" value="1"/>
</dbReference>
<feature type="binding site" evidence="1">
    <location>
        <position position="80"/>
    </location>
    <ligand>
        <name>Zn(2+)</name>
        <dbReference type="ChEBI" id="CHEBI:29105"/>
    </ligand>
</feature>
<feature type="compositionally biased region" description="Acidic residues" evidence="2">
    <location>
        <begin position="111"/>
        <end position="121"/>
    </location>
</feature>
<dbReference type="InterPro" id="IPR043701">
    <property type="entry name" value="Yju2"/>
</dbReference>
<feature type="compositionally biased region" description="Basic and acidic residues" evidence="2">
    <location>
        <begin position="194"/>
        <end position="215"/>
    </location>
</feature>
<dbReference type="EMBL" id="OU466860">
    <property type="protein sequence ID" value="CAH2059833.1"/>
    <property type="molecule type" value="Genomic_DNA"/>
</dbReference>
<keyword evidence="4" id="KW-1185">Reference proteome</keyword>
<protein>
    <recommendedName>
        <fullName evidence="1">Splicing factor YJU2</fullName>
    </recommendedName>
</protein>
<evidence type="ECO:0000313" key="3">
    <source>
        <dbReference type="EMBL" id="CAH2059833.1"/>
    </source>
</evidence>
<dbReference type="InterPro" id="IPR007590">
    <property type="entry name" value="Saf4/Yju2"/>
</dbReference>
<comment type="subunit">
    <text evidence="1">Component of the spliceosome. Present in the activated B complex, the catalytically activated B* complex which catalyzes the branching, the catalytic step 1 C complex catalyzing the exon ligation, and the postcatalytic P complex containing the ligated exons (mRNA) and the excised lariat intron.</text>
</comment>
<feature type="binding site" evidence="1">
    <location>
        <position position="46"/>
    </location>
    <ligand>
        <name>Zn(2+)</name>
        <dbReference type="ChEBI" id="CHEBI:29105"/>
    </ligand>
</feature>
<keyword evidence="1" id="KW-0862">Zinc</keyword>
<gene>
    <name evidence="3" type="ORF">TAV2_LOCUS14011</name>
</gene>
<dbReference type="AlphaFoldDB" id="A0AAU9SBF7"/>
<comment type="subcellular location">
    <subcellularLocation>
        <location evidence="1">Nucleus</location>
    </subcellularLocation>
</comment>
<reference evidence="3 4" key="1">
    <citation type="submission" date="2022-03" db="EMBL/GenBank/DDBJ databases">
        <authorList>
            <person name="Nunn A."/>
            <person name="Chopra R."/>
            <person name="Nunn A."/>
            <person name="Contreras Garrido A."/>
        </authorList>
    </citation>
    <scope>NUCLEOTIDE SEQUENCE [LARGE SCALE GENOMIC DNA]</scope>
</reference>
<dbReference type="PANTHER" id="PTHR12111:SF4">
    <property type="entry name" value="SPLICING FACTOR YJU2"/>
    <property type="match status" value="1"/>
</dbReference>